<accession>A0A1X4GJZ8</accession>
<reference evidence="6 7" key="1">
    <citation type="submission" date="2017-04" db="EMBL/GenBank/DDBJ databases">
        <title>MLSA of the genus Halorubrum.</title>
        <authorList>
            <person name="De La Haba R."/>
            <person name="Sanchez-Porro C."/>
            <person name="Infante-Dominguez C."/>
            <person name="Ventosa A."/>
        </authorList>
    </citation>
    <scope>NUCLEOTIDE SEQUENCE [LARGE SCALE GENOMIC DNA]</scope>
    <source>
        <strain evidence="6 7">DSM 17463</strain>
    </source>
</reference>
<dbReference type="EMBL" id="NEDJ01000050">
    <property type="protein sequence ID" value="OSO97514.1"/>
    <property type="molecule type" value="Genomic_DNA"/>
</dbReference>
<comment type="similarity">
    <text evidence="5">Belongs to the 4-toluene sulfonate uptake permease (TSUP) (TC 2.A.102) family.</text>
</comment>
<feature type="transmembrane region" description="Helical" evidence="5">
    <location>
        <begin position="217"/>
        <end position="237"/>
    </location>
</feature>
<feature type="transmembrane region" description="Helical" evidence="5">
    <location>
        <begin position="315"/>
        <end position="337"/>
    </location>
</feature>
<protein>
    <recommendedName>
        <fullName evidence="5">Probable membrane transporter protein</fullName>
    </recommendedName>
</protein>
<keyword evidence="5" id="KW-1003">Cell membrane</keyword>
<evidence type="ECO:0000256" key="3">
    <source>
        <dbReference type="ARBA" id="ARBA00022989"/>
    </source>
</evidence>
<dbReference type="AlphaFoldDB" id="A0A1X4GJZ8"/>
<feature type="transmembrane region" description="Helical" evidence="5">
    <location>
        <begin position="51"/>
        <end position="73"/>
    </location>
</feature>
<evidence type="ECO:0000313" key="7">
    <source>
        <dbReference type="Proteomes" id="UP000193587"/>
    </source>
</evidence>
<feature type="transmembrane region" description="Helical" evidence="5">
    <location>
        <begin position="20"/>
        <end position="44"/>
    </location>
</feature>
<feature type="transmembrane region" description="Helical" evidence="5">
    <location>
        <begin position="257"/>
        <end position="279"/>
    </location>
</feature>
<name>A0A1X4GJZ8_HALEZ</name>
<dbReference type="Pfam" id="PF01925">
    <property type="entry name" value="TauE"/>
    <property type="match status" value="1"/>
</dbReference>
<dbReference type="Proteomes" id="UP000193587">
    <property type="component" value="Unassembled WGS sequence"/>
</dbReference>
<evidence type="ECO:0000256" key="5">
    <source>
        <dbReference type="RuleBase" id="RU363041"/>
    </source>
</evidence>
<proteinExistence type="inferred from homology"/>
<gene>
    <name evidence="6" type="ORF">B9H04_12890</name>
</gene>
<dbReference type="STRING" id="1121945.GCA_000421805_02350"/>
<dbReference type="GO" id="GO:0005886">
    <property type="term" value="C:plasma membrane"/>
    <property type="evidence" value="ECO:0007669"/>
    <property type="project" value="UniProtKB-SubCell"/>
</dbReference>
<feature type="transmembrane region" description="Helical" evidence="5">
    <location>
        <begin position="114"/>
        <end position="134"/>
    </location>
</feature>
<sequence>MLGNFLGGLGIFETSPEMLALFVGFGLVVGVLFGFFGMGGSFLVTPALLMLDYPASVAVGSGMAFVFGTAVIATLKHHDLGQVDYKLGVIMITGTTIGIEAGRASVYYLESMGLAGGVISVAYVVLLGGVGAMVTRDALKGDDDGGVDHEAADKDLDEYEIPDVAKKIQRTVRIPPMVTLRGDVTVSVWVITAVAFSTGVLSGFLGVGGGFIRMPAMIYAIGVPVPVAVGTDLFEIVFSGGLGSYLYGQDGGVSLGIVAPLLFGSALGARVGSAATAIVDSDEIKVYFGGMLLVGALAVGIGEVGSYIGSSTLELLGLVLTIGAAVVVAFAVLYTTISSLRVTRQQQTSAAD</sequence>
<feature type="transmembrane region" description="Helical" evidence="5">
    <location>
        <begin position="186"/>
        <end position="205"/>
    </location>
</feature>
<evidence type="ECO:0000256" key="1">
    <source>
        <dbReference type="ARBA" id="ARBA00004141"/>
    </source>
</evidence>
<organism evidence="6 7">
    <name type="scientific">Halorubrum ezzemoulense DSM 17463</name>
    <dbReference type="NCBI Taxonomy" id="1121945"/>
    <lineage>
        <taxon>Archaea</taxon>
        <taxon>Methanobacteriati</taxon>
        <taxon>Methanobacteriota</taxon>
        <taxon>Stenosarchaea group</taxon>
        <taxon>Halobacteria</taxon>
        <taxon>Halobacteriales</taxon>
        <taxon>Haloferacaceae</taxon>
        <taxon>Halorubrum</taxon>
    </lineage>
</organism>
<evidence type="ECO:0000313" key="6">
    <source>
        <dbReference type="EMBL" id="OSO97514.1"/>
    </source>
</evidence>
<keyword evidence="2 5" id="KW-0812">Transmembrane</keyword>
<comment type="caution">
    <text evidence="6">The sequence shown here is derived from an EMBL/GenBank/DDBJ whole genome shotgun (WGS) entry which is preliminary data.</text>
</comment>
<keyword evidence="4 5" id="KW-0472">Membrane</keyword>
<dbReference type="PRINTS" id="PR00173">
    <property type="entry name" value="EDTRNSPORT"/>
</dbReference>
<dbReference type="PANTHER" id="PTHR43483:SF3">
    <property type="entry name" value="MEMBRANE TRANSPORTER PROTEIN HI_0806-RELATED"/>
    <property type="match status" value="1"/>
</dbReference>
<keyword evidence="3 5" id="KW-1133">Transmembrane helix</keyword>
<dbReference type="RefSeq" id="WP_049932284.1">
    <property type="nucleotide sequence ID" value="NZ_ATXS01000009.1"/>
</dbReference>
<comment type="subcellular location">
    <subcellularLocation>
        <location evidence="5">Cell membrane</location>
        <topology evidence="5">Multi-pass membrane protein</topology>
    </subcellularLocation>
    <subcellularLocation>
        <location evidence="1">Membrane</location>
        <topology evidence="1">Multi-pass membrane protein</topology>
    </subcellularLocation>
</comment>
<evidence type="ECO:0000256" key="2">
    <source>
        <dbReference type="ARBA" id="ARBA00022692"/>
    </source>
</evidence>
<dbReference type="eggNOG" id="arCOG02050">
    <property type="taxonomic scope" value="Archaea"/>
</dbReference>
<dbReference type="PANTHER" id="PTHR43483">
    <property type="entry name" value="MEMBRANE TRANSPORTER PROTEIN HI_0806-RELATED"/>
    <property type="match status" value="1"/>
</dbReference>
<dbReference type="InterPro" id="IPR002781">
    <property type="entry name" value="TM_pro_TauE-like"/>
</dbReference>
<evidence type="ECO:0000256" key="4">
    <source>
        <dbReference type="ARBA" id="ARBA00023136"/>
    </source>
</evidence>
<feature type="transmembrane region" description="Helical" evidence="5">
    <location>
        <begin position="286"/>
        <end position="309"/>
    </location>
</feature>